<evidence type="ECO:0000313" key="1">
    <source>
        <dbReference type="EMBL" id="RPA81146.1"/>
    </source>
</evidence>
<keyword evidence="2" id="KW-1185">Reference proteome</keyword>
<dbReference type="AlphaFoldDB" id="A0A3N4I6R7"/>
<reference evidence="1 2" key="1">
    <citation type="journal article" date="2018" name="Nat. Ecol. Evol.">
        <title>Pezizomycetes genomes reveal the molecular basis of ectomycorrhizal truffle lifestyle.</title>
        <authorList>
            <person name="Murat C."/>
            <person name="Payen T."/>
            <person name="Noel B."/>
            <person name="Kuo A."/>
            <person name="Morin E."/>
            <person name="Chen J."/>
            <person name="Kohler A."/>
            <person name="Krizsan K."/>
            <person name="Balestrini R."/>
            <person name="Da Silva C."/>
            <person name="Montanini B."/>
            <person name="Hainaut M."/>
            <person name="Levati E."/>
            <person name="Barry K.W."/>
            <person name="Belfiori B."/>
            <person name="Cichocki N."/>
            <person name="Clum A."/>
            <person name="Dockter R.B."/>
            <person name="Fauchery L."/>
            <person name="Guy J."/>
            <person name="Iotti M."/>
            <person name="Le Tacon F."/>
            <person name="Lindquist E.A."/>
            <person name="Lipzen A."/>
            <person name="Malagnac F."/>
            <person name="Mello A."/>
            <person name="Molinier V."/>
            <person name="Miyauchi S."/>
            <person name="Poulain J."/>
            <person name="Riccioni C."/>
            <person name="Rubini A."/>
            <person name="Sitrit Y."/>
            <person name="Splivallo R."/>
            <person name="Traeger S."/>
            <person name="Wang M."/>
            <person name="Zifcakova L."/>
            <person name="Wipf D."/>
            <person name="Zambonelli A."/>
            <person name="Paolocci F."/>
            <person name="Nowrousian M."/>
            <person name="Ottonello S."/>
            <person name="Baldrian P."/>
            <person name="Spatafora J.W."/>
            <person name="Henrissat B."/>
            <person name="Nagy L.G."/>
            <person name="Aury J.M."/>
            <person name="Wincker P."/>
            <person name="Grigoriev I.V."/>
            <person name="Bonfante P."/>
            <person name="Martin F.M."/>
        </authorList>
    </citation>
    <scope>NUCLEOTIDE SEQUENCE [LARGE SCALE GENOMIC DNA]</scope>
    <source>
        <strain evidence="1 2">RN42</strain>
    </source>
</reference>
<organism evidence="1 2">
    <name type="scientific">Ascobolus immersus RN42</name>
    <dbReference type="NCBI Taxonomy" id="1160509"/>
    <lineage>
        <taxon>Eukaryota</taxon>
        <taxon>Fungi</taxon>
        <taxon>Dikarya</taxon>
        <taxon>Ascomycota</taxon>
        <taxon>Pezizomycotina</taxon>
        <taxon>Pezizomycetes</taxon>
        <taxon>Pezizales</taxon>
        <taxon>Ascobolaceae</taxon>
        <taxon>Ascobolus</taxon>
    </lineage>
</organism>
<accession>A0A3N4I6R7</accession>
<dbReference type="Proteomes" id="UP000275078">
    <property type="component" value="Unassembled WGS sequence"/>
</dbReference>
<sequence>MIPITTPEQLDDLAKQWSRTEEARQWREAVRLQICEESECFKMKQELERQKSKAIAAEKRVSRMIETVDKLDSLMEALHSRMEGLQSMTDERMEEIKAGIVEEVTKRVIAEISGTVSSRELQGRVEECCELESERLNDLNGSSWQETYYFVPN</sequence>
<proteinExistence type="predicted"/>
<name>A0A3N4I6R7_ASCIM</name>
<dbReference type="EMBL" id="ML119682">
    <property type="protein sequence ID" value="RPA81146.1"/>
    <property type="molecule type" value="Genomic_DNA"/>
</dbReference>
<evidence type="ECO:0000313" key="2">
    <source>
        <dbReference type="Proteomes" id="UP000275078"/>
    </source>
</evidence>
<protein>
    <submittedName>
        <fullName evidence="1">Uncharacterized protein</fullName>
    </submittedName>
</protein>
<gene>
    <name evidence="1" type="ORF">BJ508DRAFT_306872</name>
</gene>